<protein>
    <submittedName>
        <fullName evidence="3">Uncharacterized protein</fullName>
    </submittedName>
</protein>
<comment type="caution">
    <text evidence="3">The sequence shown here is derived from an EMBL/GenBank/DDBJ whole genome shotgun (WGS) entry which is preliminary data.</text>
</comment>
<feature type="region of interest" description="Disordered" evidence="1">
    <location>
        <begin position="67"/>
        <end position="86"/>
    </location>
</feature>
<evidence type="ECO:0000313" key="4">
    <source>
        <dbReference type="Proteomes" id="UP000782843"/>
    </source>
</evidence>
<dbReference type="Proteomes" id="UP000782843">
    <property type="component" value="Unassembled WGS sequence"/>
</dbReference>
<sequence>MDNNDMTSAPQTQPIQSQSKSHLVTVFLIGALFILTMFLGYMYYNLNVKYNDLETMYNQLVTANSNANNTKPAKTIDTDTEDKMDDEDKNVDTNLQAFSFKLDSAAGNDKSITITGKMPKTAKVDLTTPTNEFEAKEVDVRILGEDFNLGFQFDPKDNEVVGEYFVDNRIKNLGDLGYATVARSSEPVLTTNIKYNYIYVSDFMLNGTCVDLTGTTVNAPCGAHSITDKNDNRFHVFLYVKDNNENGLAEADAIMESLTITDN</sequence>
<proteinExistence type="predicted"/>
<organism evidence="3 4">
    <name type="scientific">Candidatus Dojkabacteria bacterium</name>
    <dbReference type="NCBI Taxonomy" id="2099670"/>
    <lineage>
        <taxon>Bacteria</taxon>
        <taxon>Candidatus Dojkabacteria</taxon>
    </lineage>
</organism>
<accession>A0A955L3G1</accession>
<dbReference type="EMBL" id="JAGQLG010000076">
    <property type="protein sequence ID" value="MCA9382179.1"/>
    <property type="molecule type" value="Genomic_DNA"/>
</dbReference>
<evidence type="ECO:0000313" key="3">
    <source>
        <dbReference type="EMBL" id="MCA9382179.1"/>
    </source>
</evidence>
<keyword evidence="2" id="KW-1133">Transmembrane helix</keyword>
<keyword evidence="2" id="KW-0812">Transmembrane</keyword>
<gene>
    <name evidence="3" type="ORF">KC660_02100</name>
</gene>
<reference evidence="3" key="2">
    <citation type="journal article" date="2021" name="Microbiome">
        <title>Successional dynamics and alternative stable states in a saline activated sludge microbial community over 9 years.</title>
        <authorList>
            <person name="Wang Y."/>
            <person name="Ye J."/>
            <person name="Ju F."/>
            <person name="Liu L."/>
            <person name="Boyd J.A."/>
            <person name="Deng Y."/>
            <person name="Parks D.H."/>
            <person name="Jiang X."/>
            <person name="Yin X."/>
            <person name="Woodcroft B.J."/>
            <person name="Tyson G.W."/>
            <person name="Hugenholtz P."/>
            <person name="Polz M.F."/>
            <person name="Zhang T."/>
        </authorList>
    </citation>
    <scope>NUCLEOTIDE SEQUENCE</scope>
    <source>
        <strain evidence="3">HKST-UBA10</strain>
    </source>
</reference>
<name>A0A955L3G1_9BACT</name>
<dbReference type="AlphaFoldDB" id="A0A955L3G1"/>
<evidence type="ECO:0000256" key="1">
    <source>
        <dbReference type="SAM" id="MobiDB-lite"/>
    </source>
</evidence>
<feature type="transmembrane region" description="Helical" evidence="2">
    <location>
        <begin position="21"/>
        <end position="44"/>
    </location>
</feature>
<keyword evidence="2" id="KW-0472">Membrane</keyword>
<evidence type="ECO:0000256" key="2">
    <source>
        <dbReference type="SAM" id="Phobius"/>
    </source>
</evidence>
<reference evidence="3" key="1">
    <citation type="submission" date="2020-04" db="EMBL/GenBank/DDBJ databases">
        <authorList>
            <person name="Zhang T."/>
        </authorList>
    </citation>
    <scope>NUCLEOTIDE SEQUENCE</scope>
    <source>
        <strain evidence="3">HKST-UBA10</strain>
    </source>
</reference>